<dbReference type="Proteomes" id="UP001375240">
    <property type="component" value="Unassembled WGS sequence"/>
</dbReference>
<evidence type="ECO:0008006" key="4">
    <source>
        <dbReference type="Google" id="ProtNLM"/>
    </source>
</evidence>
<sequence>MFMLLYFLHLQISGTAFNRLFLVYCEALSTPKLASACESDAGTFTSTSPGSGGAGSRYLEKFQTGNASLNAISHLRKRSGDEDDEDYEDDEHDIVLAGSDWEESIEMGKPIFDETTDWQLSEEIDEEQVYTEPQPREIESKYAVQFFNVENDLAAILMLTWTRMRDRTSNGHLLTEPPSSDLKFITVAPTYNPETVSIIKKAIAKVSALAKYWTFVAPDLDDPDEIKVTIWQALLGTLEIGQIQKSLNDYRRTFKFISISSIVAQLDESGERPAVIILATLTDPLEKRQSSPPNRYSPHSKVLVRLESESQSLTRFIGTDWFNESHGYRTFTPEFWPGPGVLRKGLYGPGAFVETYTKISVYWRRMTWELKNGVDLQGPCQLSVSVAEENIVLETIPTTDATILGDIIYEAWRLKSGRGGFRFLTFMYPSKTARDSLMEIYQAKRRKVDEHNSDPDRTSEQKPYLTIWASRWCWESYHELDEAVWDDEEIDTAAIYELDVTLELRALAHIFSDATRSRDLGSPYLVSIDIGLQSSSTSGPFAMLIRLGGNGLDEELQEGMRMAASRTGTEPEIPLHLAGDVDETSTPTPTPTSISDSEAEAVLISQTLDALITGINLRIKAISVQPLSAFDLARNQRAWEIHLAKYSPPQQRRESEKPKIVTNPARELMSEVIQADRVAYRPPSIPEEVTGDSSEIYEVIDIIDKRDNEAAASLAISTKHGHIVVLMAPEPNPQPRGAAKYIDFQFSSSLSRAWEAALSRQPKDQRQTHPPIQYVSILQVSTWTRDFLNRLRIHDQFRWRYEVRLKANLLFDPAYVGDSPFVDTDGQRTFLVLHGIPELAAIQDLAWRNHGKESIKEGIIDDILIRWDPDSEHNSPLIFVGLRPWPPRSLKDERIVDTVELVRAEMPEKVAARGLFLTEVMTYAPPLALFANVPINSEQLAIQDSQDLRWHAYPMVQLEKVVNPTRALKFVSGLLDMPVPAFNHPIQLHGPGFNGEKDILDSLVIQGTADPWSQSGRALYIGSVKNEDQPSKHLRETRQYMRDGPAGQSLEIGLDQRQQLMIQMYKAVFRSPTWKNVGFQAIVIHQLSPEAYEAYARLLSKGDQSGRDVDGAHLSYALPSRFSERFHPPFYDPDIISLLGIPEISALVYLGLADIKNRQFWFQPEEIVVTRCDDEIVLGIRLGYFSSADGSRVVGPIKYGDRV</sequence>
<gene>
    <name evidence="2" type="ORF">TWF696_006727</name>
</gene>
<accession>A0AAV9UQ43</accession>
<keyword evidence="3" id="KW-1185">Reference proteome</keyword>
<dbReference type="AlphaFoldDB" id="A0AAV9UQ43"/>
<evidence type="ECO:0000313" key="3">
    <source>
        <dbReference type="Proteomes" id="UP001375240"/>
    </source>
</evidence>
<feature type="chain" id="PRO_5043754340" description="Heterokaryon incompatibility domain-containing protein" evidence="1">
    <location>
        <begin position="17"/>
        <end position="1203"/>
    </location>
</feature>
<feature type="signal peptide" evidence="1">
    <location>
        <begin position="1"/>
        <end position="16"/>
    </location>
</feature>
<reference evidence="2 3" key="1">
    <citation type="submission" date="2019-10" db="EMBL/GenBank/DDBJ databases">
        <authorList>
            <person name="Palmer J.M."/>
        </authorList>
    </citation>
    <scope>NUCLEOTIDE SEQUENCE [LARGE SCALE GENOMIC DNA]</scope>
    <source>
        <strain evidence="2 3">TWF696</strain>
    </source>
</reference>
<evidence type="ECO:0000256" key="1">
    <source>
        <dbReference type="SAM" id="SignalP"/>
    </source>
</evidence>
<evidence type="ECO:0000313" key="2">
    <source>
        <dbReference type="EMBL" id="KAK6346606.1"/>
    </source>
</evidence>
<protein>
    <recommendedName>
        <fullName evidence="4">Heterokaryon incompatibility domain-containing protein</fullName>
    </recommendedName>
</protein>
<organism evidence="2 3">
    <name type="scientific">Orbilia brochopaga</name>
    <dbReference type="NCBI Taxonomy" id="3140254"/>
    <lineage>
        <taxon>Eukaryota</taxon>
        <taxon>Fungi</taxon>
        <taxon>Dikarya</taxon>
        <taxon>Ascomycota</taxon>
        <taxon>Pezizomycotina</taxon>
        <taxon>Orbiliomycetes</taxon>
        <taxon>Orbiliales</taxon>
        <taxon>Orbiliaceae</taxon>
        <taxon>Orbilia</taxon>
    </lineage>
</organism>
<comment type="caution">
    <text evidence="2">The sequence shown here is derived from an EMBL/GenBank/DDBJ whole genome shotgun (WGS) entry which is preliminary data.</text>
</comment>
<name>A0AAV9UQ43_9PEZI</name>
<keyword evidence="1" id="KW-0732">Signal</keyword>
<dbReference type="EMBL" id="JAVHNQ010000005">
    <property type="protein sequence ID" value="KAK6346606.1"/>
    <property type="molecule type" value="Genomic_DNA"/>
</dbReference>
<proteinExistence type="predicted"/>